<dbReference type="EMBL" id="JBHRZH010000051">
    <property type="protein sequence ID" value="MFC3766372.1"/>
    <property type="molecule type" value="Genomic_DNA"/>
</dbReference>
<dbReference type="SUPFAM" id="SSF56645">
    <property type="entry name" value="Acyl-CoA dehydrogenase NM domain-like"/>
    <property type="match status" value="1"/>
</dbReference>
<dbReference type="Gene3D" id="1.10.540.10">
    <property type="entry name" value="Acyl-CoA dehydrogenase/oxidase, N-terminal domain"/>
    <property type="match status" value="1"/>
</dbReference>
<name>A0ABV7YMW1_9ACTN</name>
<evidence type="ECO:0000313" key="3">
    <source>
        <dbReference type="Proteomes" id="UP001595699"/>
    </source>
</evidence>
<evidence type="ECO:0000313" key="2">
    <source>
        <dbReference type="EMBL" id="MFC3766372.1"/>
    </source>
</evidence>
<dbReference type="Gene3D" id="2.40.110.10">
    <property type="entry name" value="Butyryl-CoA Dehydrogenase, subunit A, domain 2"/>
    <property type="match status" value="1"/>
</dbReference>
<dbReference type="InterPro" id="IPR037069">
    <property type="entry name" value="AcylCoA_DH/ox_N_sf"/>
</dbReference>
<comment type="caution">
    <text evidence="2">The sequence shown here is derived from an EMBL/GenBank/DDBJ whole genome shotgun (WGS) entry which is preliminary data.</text>
</comment>
<dbReference type="RefSeq" id="WP_205117986.1">
    <property type="nucleotide sequence ID" value="NZ_JAFBCM010000001.1"/>
</dbReference>
<evidence type="ECO:0000259" key="1">
    <source>
        <dbReference type="Pfam" id="PF02771"/>
    </source>
</evidence>
<protein>
    <submittedName>
        <fullName evidence="2">Acyl-CoA dehydrogenase family protein</fullName>
    </submittedName>
</protein>
<dbReference type="InterPro" id="IPR009100">
    <property type="entry name" value="AcylCoA_DH/oxidase_NM_dom_sf"/>
</dbReference>
<dbReference type="InterPro" id="IPR046373">
    <property type="entry name" value="Acyl-CoA_Oxase/DH_mid-dom_sf"/>
</dbReference>
<reference evidence="3" key="1">
    <citation type="journal article" date="2019" name="Int. J. Syst. Evol. Microbiol.">
        <title>The Global Catalogue of Microorganisms (GCM) 10K type strain sequencing project: providing services to taxonomists for standard genome sequencing and annotation.</title>
        <authorList>
            <consortium name="The Broad Institute Genomics Platform"/>
            <consortium name="The Broad Institute Genome Sequencing Center for Infectious Disease"/>
            <person name="Wu L."/>
            <person name="Ma J."/>
        </authorList>
    </citation>
    <scope>NUCLEOTIDE SEQUENCE [LARGE SCALE GENOMIC DNA]</scope>
    <source>
        <strain evidence="3">CGMCC 4.7241</strain>
    </source>
</reference>
<sequence>MTNVASVTDLDQHPMLQAARQLADDLLEPSATEVDADVVPRSHLEAIGKAGLLGLVAPSSAGGSEVPAAVWRRVQQVLAGADCATWFVTAQHHGPVRMLAESSAPIRADLLPQLVRGELVAGTAFAHLRGWPDRPVEATRVEGGWRFRGMAPWYTGWGLNDVLSLGGASADGEVVFGIVNARPRPGLIASAPMRMAAMTSTQTVRLALDNVVIPDSHIVQRMPIQEWLRMDQRQTVNVNPGVFGVAAAALRKLRELSSKADLPAGFGAADRLSSRLAAVQARSEELHESVSLDEAHAERLSVRAEAQRVLVDATTALVVAGGGRSMALTSAGQRHAREALFLLVQAQTLPAREATLDTF</sequence>
<organism evidence="2 3">
    <name type="scientific">Tenggerimyces flavus</name>
    <dbReference type="NCBI Taxonomy" id="1708749"/>
    <lineage>
        <taxon>Bacteria</taxon>
        <taxon>Bacillati</taxon>
        <taxon>Actinomycetota</taxon>
        <taxon>Actinomycetes</taxon>
        <taxon>Propionibacteriales</taxon>
        <taxon>Nocardioidaceae</taxon>
        <taxon>Tenggerimyces</taxon>
    </lineage>
</organism>
<gene>
    <name evidence="2" type="ORF">ACFOUW_36470</name>
</gene>
<proteinExistence type="predicted"/>
<dbReference type="Pfam" id="PF02771">
    <property type="entry name" value="Acyl-CoA_dh_N"/>
    <property type="match status" value="1"/>
</dbReference>
<dbReference type="InterPro" id="IPR013786">
    <property type="entry name" value="AcylCoA_DH/ox_N"/>
</dbReference>
<keyword evidence="3" id="KW-1185">Reference proteome</keyword>
<accession>A0ABV7YMW1</accession>
<feature type="domain" description="Acyl-CoA dehydrogenase/oxidase N-terminal" evidence="1">
    <location>
        <begin position="11"/>
        <end position="118"/>
    </location>
</feature>
<dbReference type="Proteomes" id="UP001595699">
    <property type="component" value="Unassembled WGS sequence"/>
</dbReference>